<dbReference type="SUPFAM" id="SSF103088">
    <property type="entry name" value="OmpA-like"/>
    <property type="match status" value="1"/>
</dbReference>
<keyword evidence="3" id="KW-0998">Cell outer membrane</keyword>
<dbReference type="KEGG" id="lut:Lupro_03345"/>
<dbReference type="InterPro" id="IPR036737">
    <property type="entry name" value="OmpA-like_sf"/>
</dbReference>
<dbReference type="InterPro" id="IPR050330">
    <property type="entry name" value="Bact_OuterMem_StrucFunc"/>
</dbReference>
<dbReference type="Pfam" id="PF07676">
    <property type="entry name" value="PD40"/>
    <property type="match status" value="2"/>
</dbReference>
<dbReference type="PANTHER" id="PTHR30329:SF21">
    <property type="entry name" value="LIPOPROTEIN YIAD-RELATED"/>
    <property type="match status" value="1"/>
</dbReference>
<dbReference type="InterPro" id="IPR006665">
    <property type="entry name" value="OmpA-like"/>
</dbReference>
<feature type="domain" description="OmpA-like" evidence="5">
    <location>
        <begin position="576"/>
        <end position="696"/>
    </location>
</feature>
<dbReference type="Proteomes" id="UP000059672">
    <property type="component" value="Chromosome"/>
</dbReference>
<evidence type="ECO:0000256" key="1">
    <source>
        <dbReference type="ARBA" id="ARBA00004442"/>
    </source>
</evidence>
<keyword evidence="2 4" id="KW-0472">Membrane</keyword>
<evidence type="ECO:0000256" key="2">
    <source>
        <dbReference type="ARBA" id="ARBA00023136"/>
    </source>
</evidence>
<sequence length="696" mass="79826">MKQFLNLLFLFFIHTLFSQQQEIEVTSVSINSKYAELGVIYLPNNEIIFTSSQKIETDKPFSKNRRRHNRELYLELFKGTIDENGDIINTSRFTKDVFNKFFEADFCFTPDFKKIYFTWNNFFNSQPKKSKPEEMPLFLFSASVDKNFNLTNITPLRFNSNNYSIKSPVISKDGKSLYISSNMPNGYGGFDIYVVSILENGTHSWPENLGPKINTSKDEMYPFIDTNNTLYFSSTGHKGKGNLDIFKSEFKNNQFSDIQDLPEPINSKFNDFYFVIDNTTNTGYFTSDREPGKGNVDIYAFRDKKIECKQLITGKILDNETKKSLNNVLISLYQDNVLKETQTVSNSFKFEVNCNKSYKIVAEKENFIIAELDINTSDTDKINISELLELIPIKCNQSINLSVFNSESKQLLNNINISLYQNNTLKETQPINGIFKFELKCNETYKIIAEKENFKAAEIIINTDNTNDIQISKTLNLTPIKCNQLITGIVLDKNTNKPLPNSVITFLNTDKIIDSIHVNSAATFKYSLKCKTKYKITASHENYSSNSFQLQTSGKNNLELTKKILLDPSLEFVTIRNEKMIKTNPIYFDLDQAKIRPDAAKELDKVVAILLKYPTIKLKIKSHTDSRAPDNYNMILSNKRATSTINYIISKGINPDRITGKGYGETELVNKCSNGVKCTNTEHQLNRRTEFIVIDE</sequence>
<reference evidence="6 7" key="2">
    <citation type="journal article" date="2016" name="Int. J. Syst. Evol. Microbiol.">
        <title>Lutibacter profundi sp. nov., isolated from a deep-sea hydrothermal system on the Arctic Mid-Ocean Ridge and emended description of the genus Lutibacter.</title>
        <authorList>
            <person name="Le Moine Bauer S."/>
            <person name="Roalkvam I."/>
            <person name="Steen I.H."/>
            <person name="Dahle H."/>
        </authorList>
    </citation>
    <scope>NUCLEOTIDE SEQUENCE [LARGE SCALE GENOMIC DNA]</scope>
    <source>
        <strain evidence="6 7">LP1</strain>
    </source>
</reference>
<dbReference type="Gene3D" id="3.30.1330.60">
    <property type="entry name" value="OmpA-like domain"/>
    <property type="match status" value="1"/>
</dbReference>
<dbReference type="PANTHER" id="PTHR30329">
    <property type="entry name" value="STATOR ELEMENT OF FLAGELLAR MOTOR COMPLEX"/>
    <property type="match status" value="1"/>
</dbReference>
<evidence type="ECO:0000313" key="6">
    <source>
        <dbReference type="EMBL" id="AMC10345.1"/>
    </source>
</evidence>
<evidence type="ECO:0000256" key="4">
    <source>
        <dbReference type="PROSITE-ProRule" id="PRU00473"/>
    </source>
</evidence>
<dbReference type="InterPro" id="IPR008969">
    <property type="entry name" value="CarboxyPept-like_regulatory"/>
</dbReference>
<comment type="subcellular location">
    <subcellularLocation>
        <location evidence="1">Cell outer membrane</location>
    </subcellularLocation>
</comment>
<dbReference type="PRINTS" id="PR01021">
    <property type="entry name" value="OMPADOMAIN"/>
</dbReference>
<reference evidence="7" key="1">
    <citation type="submission" date="2015-12" db="EMBL/GenBank/DDBJ databases">
        <title>Complete genome sequence of Lutibacter profundus strain LP1.</title>
        <authorList>
            <person name="Wissuwa J."/>
            <person name="Le Moine Bauer S."/>
            <person name="Stokke R."/>
            <person name="Dahle H."/>
            <person name="Steen I.H."/>
        </authorList>
    </citation>
    <scope>NUCLEOTIDE SEQUENCE [LARGE SCALE GENOMIC DNA]</scope>
    <source>
        <strain evidence="7">LP1</strain>
    </source>
</reference>
<dbReference type="InterPro" id="IPR011659">
    <property type="entry name" value="WD40"/>
</dbReference>
<protein>
    <recommendedName>
        <fullName evidence="5">OmpA-like domain-containing protein</fullName>
    </recommendedName>
</protein>
<accession>A0A109RN94</accession>
<dbReference type="EMBL" id="CP013355">
    <property type="protein sequence ID" value="AMC10345.1"/>
    <property type="molecule type" value="Genomic_DNA"/>
</dbReference>
<dbReference type="SUPFAM" id="SSF49464">
    <property type="entry name" value="Carboxypeptidase regulatory domain-like"/>
    <property type="match status" value="1"/>
</dbReference>
<evidence type="ECO:0000256" key="3">
    <source>
        <dbReference type="ARBA" id="ARBA00023237"/>
    </source>
</evidence>
<dbReference type="AlphaFoldDB" id="A0A109RN94"/>
<dbReference type="OrthoDB" id="9809364at2"/>
<dbReference type="SUPFAM" id="SSF82171">
    <property type="entry name" value="DPP6 N-terminal domain-like"/>
    <property type="match status" value="1"/>
</dbReference>
<organism evidence="6 7">
    <name type="scientific">Lutibacter profundi</name>
    <dbReference type="NCBI Taxonomy" id="1622118"/>
    <lineage>
        <taxon>Bacteria</taxon>
        <taxon>Pseudomonadati</taxon>
        <taxon>Bacteroidota</taxon>
        <taxon>Flavobacteriia</taxon>
        <taxon>Flavobacteriales</taxon>
        <taxon>Flavobacteriaceae</taxon>
        <taxon>Lutibacter</taxon>
    </lineage>
</organism>
<proteinExistence type="predicted"/>
<dbReference type="Gene3D" id="2.60.40.1120">
    <property type="entry name" value="Carboxypeptidase-like, regulatory domain"/>
    <property type="match status" value="1"/>
</dbReference>
<dbReference type="Pfam" id="PF00691">
    <property type="entry name" value="OmpA"/>
    <property type="match status" value="1"/>
</dbReference>
<gene>
    <name evidence="6" type="ORF">Lupro_03345</name>
</gene>
<dbReference type="CDD" id="cd07185">
    <property type="entry name" value="OmpA_C-like"/>
    <property type="match status" value="1"/>
</dbReference>
<dbReference type="GO" id="GO:0009279">
    <property type="term" value="C:cell outer membrane"/>
    <property type="evidence" value="ECO:0007669"/>
    <property type="project" value="UniProtKB-SubCell"/>
</dbReference>
<keyword evidence="7" id="KW-1185">Reference proteome</keyword>
<evidence type="ECO:0000259" key="5">
    <source>
        <dbReference type="PROSITE" id="PS51123"/>
    </source>
</evidence>
<dbReference type="STRING" id="1622118.Lupro_03345"/>
<dbReference type="PROSITE" id="PS51123">
    <property type="entry name" value="OMPA_2"/>
    <property type="match status" value="1"/>
</dbReference>
<dbReference type="RefSeq" id="WP_068206258.1">
    <property type="nucleotide sequence ID" value="NZ_CP013355.1"/>
</dbReference>
<name>A0A109RN94_9FLAO</name>
<evidence type="ECO:0000313" key="7">
    <source>
        <dbReference type="Proteomes" id="UP000059672"/>
    </source>
</evidence>
<dbReference type="InterPro" id="IPR006664">
    <property type="entry name" value="OMP_bac"/>
</dbReference>